<dbReference type="EMBL" id="BMOQ01000006">
    <property type="protein sequence ID" value="GGN20706.1"/>
    <property type="molecule type" value="Genomic_DNA"/>
</dbReference>
<dbReference type="Pfam" id="PF04659">
    <property type="entry name" value="Arch_fla_DE"/>
    <property type="match status" value="1"/>
</dbReference>
<sequence>MTDASTERPYLDTPIPGDATPTLLQWAKYLGRTFGAGGALCALRHYERLSWLSPGARRDVERRLQGLSIEEIHSKKYDEPTSLTGPLASLSGTPFGAHAKSLEFIARLTDDDLESELLRARLAKHRAGVADVDPSDDATSSPS</sequence>
<protein>
    <recommendedName>
        <fullName evidence="1">Archaeal flagella protein FlaD/E domain-containing protein</fullName>
    </recommendedName>
</protein>
<dbReference type="AlphaFoldDB" id="A0A830GDE5"/>
<reference evidence="2 3" key="1">
    <citation type="journal article" date="2019" name="Int. J. Syst. Evol. Microbiol.">
        <title>The Global Catalogue of Microorganisms (GCM) 10K type strain sequencing project: providing services to taxonomists for standard genome sequencing and annotation.</title>
        <authorList>
            <consortium name="The Broad Institute Genomics Platform"/>
            <consortium name="The Broad Institute Genome Sequencing Center for Infectious Disease"/>
            <person name="Wu L."/>
            <person name="Ma J."/>
        </authorList>
    </citation>
    <scope>NUCLEOTIDE SEQUENCE [LARGE SCALE GENOMIC DNA]</scope>
    <source>
        <strain evidence="2 3">JCM 16331</strain>
    </source>
</reference>
<dbReference type="InterPro" id="IPR006752">
    <property type="entry name" value="Arch_fla_DE"/>
</dbReference>
<dbReference type="GO" id="GO:0097588">
    <property type="term" value="P:archaeal or bacterial-type flagellum-dependent cell motility"/>
    <property type="evidence" value="ECO:0007669"/>
    <property type="project" value="InterPro"/>
</dbReference>
<accession>A0A830GDE5</accession>
<keyword evidence="3" id="KW-1185">Reference proteome</keyword>
<dbReference type="Proteomes" id="UP000608850">
    <property type="component" value="Unassembled WGS sequence"/>
</dbReference>
<name>A0A830GDE5_9EURY</name>
<evidence type="ECO:0000313" key="2">
    <source>
        <dbReference type="EMBL" id="GGN20706.1"/>
    </source>
</evidence>
<comment type="caution">
    <text evidence="2">The sequence shown here is derived from an EMBL/GenBank/DDBJ whole genome shotgun (WGS) entry which is preliminary data.</text>
</comment>
<feature type="domain" description="Archaeal flagella protein FlaD/E" evidence="1">
    <location>
        <begin position="9"/>
        <end position="109"/>
    </location>
</feature>
<gene>
    <name evidence="2" type="ORF">GCM10009021_22330</name>
</gene>
<evidence type="ECO:0000313" key="3">
    <source>
        <dbReference type="Proteomes" id="UP000608850"/>
    </source>
</evidence>
<evidence type="ECO:0000259" key="1">
    <source>
        <dbReference type="Pfam" id="PF04659"/>
    </source>
</evidence>
<dbReference type="OrthoDB" id="308199at2157"/>
<dbReference type="RefSeq" id="WP_188879050.1">
    <property type="nucleotide sequence ID" value="NZ_BMOQ01000006.1"/>
</dbReference>
<organism evidence="2 3">
    <name type="scientific">Halarchaeum nitratireducens</name>
    <dbReference type="NCBI Taxonomy" id="489913"/>
    <lineage>
        <taxon>Archaea</taxon>
        <taxon>Methanobacteriati</taxon>
        <taxon>Methanobacteriota</taxon>
        <taxon>Stenosarchaea group</taxon>
        <taxon>Halobacteria</taxon>
        <taxon>Halobacteriales</taxon>
        <taxon>Halobacteriaceae</taxon>
    </lineage>
</organism>
<proteinExistence type="predicted"/>